<feature type="domain" description="Thiamine pyrophosphate enzyme TPP-binding" evidence="2">
    <location>
        <begin position="62"/>
        <end position="210"/>
    </location>
</feature>
<sequence length="245" mass="26813">MEQVVYERSKLYKGSHPLCSGCMHGLIGKLILDTMDELKIAPENTTLLFPPGCGPQQDFCININTVMVGLGRSAAVGTGIKRADPDHFVLCWDGDGADAAIGIGDVIHAAARNENLTVVMVNNSLFANTGGQMAPTTLMGQKSTTSPRGRSADREGYPINLAEILAQVEGTQYSARMAVYDPKHVMQAKKALEKAFRLQTEHKGFAFIEFLSNCPTNWHMTPLQSIEHIKEMSERQYPIGVFKGE</sequence>
<dbReference type="OrthoDB" id="9775140at2"/>
<dbReference type="InterPro" id="IPR011766">
    <property type="entry name" value="TPP_enzyme_TPP-bd"/>
</dbReference>
<dbReference type="InterPro" id="IPR051457">
    <property type="entry name" value="2-oxoacid:Fd_oxidoreductase"/>
</dbReference>
<reference evidence="3 4" key="1">
    <citation type="submission" date="2016-11" db="EMBL/GenBank/DDBJ databases">
        <authorList>
            <person name="Jaros S."/>
            <person name="Januszkiewicz K."/>
            <person name="Wedrychowicz H."/>
        </authorList>
    </citation>
    <scope>NUCLEOTIDE SEQUENCE [LARGE SCALE GENOMIC DNA]</scope>
    <source>
        <strain evidence="3 4">DSM 17459</strain>
    </source>
</reference>
<dbReference type="EMBL" id="FQVI01000019">
    <property type="protein sequence ID" value="SHF28220.1"/>
    <property type="molecule type" value="Genomic_DNA"/>
</dbReference>
<evidence type="ECO:0000313" key="4">
    <source>
        <dbReference type="Proteomes" id="UP000184245"/>
    </source>
</evidence>
<dbReference type="AlphaFoldDB" id="A0A1M5AD47"/>
<accession>A0A1M5AD47</accession>
<evidence type="ECO:0000313" key="3">
    <source>
        <dbReference type="EMBL" id="SHF28220.1"/>
    </source>
</evidence>
<evidence type="ECO:0000259" key="2">
    <source>
        <dbReference type="Pfam" id="PF02775"/>
    </source>
</evidence>
<dbReference type="Gene3D" id="3.40.50.970">
    <property type="match status" value="1"/>
</dbReference>
<proteinExistence type="predicted"/>
<keyword evidence="1" id="KW-0560">Oxidoreductase</keyword>
<gene>
    <name evidence="3" type="ORF">SAMN02745158_03153</name>
</gene>
<dbReference type="Proteomes" id="UP000184245">
    <property type="component" value="Unassembled WGS sequence"/>
</dbReference>
<dbReference type="GO" id="GO:0016625">
    <property type="term" value="F:oxidoreductase activity, acting on the aldehyde or oxo group of donors, iron-sulfur protein as acceptor"/>
    <property type="evidence" value="ECO:0007669"/>
    <property type="project" value="UniProtKB-ARBA"/>
</dbReference>
<dbReference type="STRING" id="1122155.SAMN02745158_03153"/>
<evidence type="ECO:0000256" key="1">
    <source>
        <dbReference type="ARBA" id="ARBA00023002"/>
    </source>
</evidence>
<protein>
    <submittedName>
        <fullName evidence="3">2-oxoglutarate ferredoxin oxidoreductase subunit beta</fullName>
    </submittedName>
</protein>
<dbReference type="InterPro" id="IPR029061">
    <property type="entry name" value="THDP-binding"/>
</dbReference>
<dbReference type="GO" id="GO:0045333">
    <property type="term" value="P:cellular respiration"/>
    <property type="evidence" value="ECO:0007669"/>
    <property type="project" value="UniProtKB-ARBA"/>
</dbReference>
<dbReference type="RefSeq" id="WP_072853452.1">
    <property type="nucleotide sequence ID" value="NZ_FQVI01000019.1"/>
</dbReference>
<dbReference type="SUPFAM" id="SSF52518">
    <property type="entry name" value="Thiamin diphosphate-binding fold (THDP-binding)"/>
    <property type="match status" value="1"/>
</dbReference>
<keyword evidence="4" id="KW-1185">Reference proteome</keyword>
<dbReference type="Pfam" id="PF02775">
    <property type="entry name" value="TPP_enzyme_C"/>
    <property type="match status" value="1"/>
</dbReference>
<name>A0A1M5AD47_9CLOT</name>
<dbReference type="PANTHER" id="PTHR48084">
    <property type="entry name" value="2-OXOGLUTARATE OXIDOREDUCTASE SUBUNIT KORB-RELATED"/>
    <property type="match status" value="1"/>
</dbReference>
<dbReference type="PANTHER" id="PTHR48084:SF3">
    <property type="entry name" value="SUBUNIT OF PYRUVATE:FLAVODOXIN OXIDOREDUCTASE"/>
    <property type="match status" value="1"/>
</dbReference>
<organism evidence="3 4">
    <name type="scientific">Lactonifactor longoviformis DSM 17459</name>
    <dbReference type="NCBI Taxonomy" id="1122155"/>
    <lineage>
        <taxon>Bacteria</taxon>
        <taxon>Bacillati</taxon>
        <taxon>Bacillota</taxon>
        <taxon>Clostridia</taxon>
        <taxon>Eubacteriales</taxon>
        <taxon>Clostridiaceae</taxon>
        <taxon>Lactonifactor</taxon>
    </lineage>
</organism>
<dbReference type="GO" id="GO:0030976">
    <property type="term" value="F:thiamine pyrophosphate binding"/>
    <property type="evidence" value="ECO:0007669"/>
    <property type="project" value="InterPro"/>
</dbReference>